<dbReference type="GO" id="GO:0000278">
    <property type="term" value="P:mitotic cell cycle"/>
    <property type="evidence" value="ECO:0007669"/>
    <property type="project" value="TreeGrafter"/>
</dbReference>
<dbReference type="InterPro" id="IPR023211">
    <property type="entry name" value="DNA_pol_palm_dom_sf"/>
</dbReference>
<evidence type="ECO:0000256" key="16">
    <source>
        <dbReference type="SAM" id="MobiDB-lite"/>
    </source>
</evidence>
<dbReference type="CDD" id="cd05779">
    <property type="entry name" value="DNA_polB_epsilon_exo"/>
    <property type="match status" value="1"/>
</dbReference>
<feature type="region of interest" description="Disordered" evidence="16">
    <location>
        <begin position="1286"/>
        <end position="1313"/>
    </location>
</feature>
<keyword evidence="20" id="KW-1185">Reference proteome</keyword>
<feature type="domain" description="DNA-directed DNA polymerase family B exonuclease" evidence="17">
    <location>
        <begin position="292"/>
        <end position="498"/>
    </location>
</feature>
<dbReference type="GO" id="GO:0003677">
    <property type="term" value="F:DNA binding"/>
    <property type="evidence" value="ECO:0007669"/>
    <property type="project" value="UniProtKB-KW"/>
</dbReference>
<dbReference type="SUPFAM" id="SSF53098">
    <property type="entry name" value="Ribonuclease H-like"/>
    <property type="match status" value="1"/>
</dbReference>
<dbReference type="STRING" id="691883.A0A058Z2V1"/>
<dbReference type="FunFam" id="1.10.132.60:FF:000002">
    <property type="entry name" value="DNA polymerase epsilon catalytic subunit"/>
    <property type="match status" value="1"/>
</dbReference>
<accession>A0A058Z2V1</accession>
<comment type="subcellular location">
    <subcellularLocation>
        <location evidence="1 15">Nucleus</location>
    </subcellularLocation>
</comment>
<evidence type="ECO:0000256" key="4">
    <source>
        <dbReference type="ARBA" id="ARBA00022679"/>
    </source>
</evidence>
<dbReference type="Gene3D" id="3.30.420.10">
    <property type="entry name" value="Ribonuclease H-like superfamily/Ribonuclease H"/>
    <property type="match status" value="1"/>
</dbReference>
<dbReference type="GeneID" id="20529910"/>
<evidence type="ECO:0000256" key="7">
    <source>
        <dbReference type="ARBA" id="ARBA00022723"/>
    </source>
</evidence>
<dbReference type="InterPro" id="IPR043502">
    <property type="entry name" value="DNA/RNA_pol_sf"/>
</dbReference>
<evidence type="ECO:0000256" key="9">
    <source>
        <dbReference type="ARBA" id="ARBA00022833"/>
    </source>
</evidence>
<dbReference type="SUPFAM" id="SSF56672">
    <property type="entry name" value="DNA/RNA polymerases"/>
    <property type="match status" value="1"/>
</dbReference>
<evidence type="ECO:0000256" key="11">
    <source>
        <dbReference type="ARBA" id="ARBA00023004"/>
    </source>
</evidence>
<comment type="cofactor">
    <cofactor evidence="15">
        <name>[4Fe-4S] cluster</name>
        <dbReference type="ChEBI" id="CHEBI:49883"/>
    </cofactor>
</comment>
<dbReference type="GO" id="GO:0008270">
    <property type="term" value="F:zinc ion binding"/>
    <property type="evidence" value="ECO:0007669"/>
    <property type="project" value="UniProtKB-KW"/>
</dbReference>
<dbReference type="OrthoDB" id="10060449at2759"/>
<evidence type="ECO:0000256" key="10">
    <source>
        <dbReference type="ARBA" id="ARBA00022932"/>
    </source>
</evidence>
<evidence type="ECO:0000256" key="14">
    <source>
        <dbReference type="ARBA" id="ARBA00023242"/>
    </source>
</evidence>
<dbReference type="PANTHER" id="PTHR10670:SF0">
    <property type="entry name" value="DNA POLYMERASE EPSILON CATALYTIC SUBUNIT A"/>
    <property type="match status" value="1"/>
</dbReference>
<evidence type="ECO:0000259" key="17">
    <source>
        <dbReference type="Pfam" id="PF03104"/>
    </source>
</evidence>
<dbReference type="FunFam" id="3.30.420.10:FF:000010">
    <property type="entry name" value="DNA polymerase epsilon catalytic subunit"/>
    <property type="match status" value="1"/>
</dbReference>
<name>A0A058Z2V1_FONAL</name>
<keyword evidence="9 15" id="KW-0862">Zinc</keyword>
<dbReference type="FunFam" id="3.90.1600.10:FF:000006">
    <property type="entry name" value="DNA polymerase epsilon catalytic subunit"/>
    <property type="match status" value="1"/>
</dbReference>
<dbReference type="GO" id="GO:0006297">
    <property type="term" value="P:nucleotide-excision repair, DNA gap filling"/>
    <property type="evidence" value="ECO:0007669"/>
    <property type="project" value="TreeGrafter"/>
</dbReference>
<keyword evidence="11 15" id="KW-0408">Iron</keyword>
<dbReference type="InterPro" id="IPR055191">
    <property type="entry name" value="POL2_thumb"/>
</dbReference>
<keyword evidence="6 15" id="KW-0235">DNA replication</keyword>
<dbReference type="GO" id="GO:0000166">
    <property type="term" value="F:nucleotide binding"/>
    <property type="evidence" value="ECO:0007669"/>
    <property type="project" value="InterPro"/>
</dbReference>
<dbReference type="Gene3D" id="1.10.132.60">
    <property type="entry name" value="DNA polymerase family B, C-terminal domain"/>
    <property type="match status" value="1"/>
</dbReference>
<feature type="domain" description="DNA polymerase epsilon ,catalytic subunit A thumb" evidence="18">
    <location>
        <begin position="1042"/>
        <end position="1219"/>
    </location>
</feature>
<evidence type="ECO:0000256" key="13">
    <source>
        <dbReference type="ARBA" id="ARBA00023125"/>
    </source>
</evidence>
<dbReference type="InterPro" id="IPR036397">
    <property type="entry name" value="RNaseH_sf"/>
</dbReference>
<dbReference type="Gene3D" id="3.90.1600.10">
    <property type="entry name" value="Palm domain of DNA polymerase"/>
    <property type="match status" value="1"/>
</dbReference>
<evidence type="ECO:0000256" key="3">
    <source>
        <dbReference type="ARBA" id="ARBA00022485"/>
    </source>
</evidence>
<keyword evidence="5 15" id="KW-0548">Nucleotidyltransferase</keyword>
<evidence type="ECO:0000256" key="15">
    <source>
        <dbReference type="RuleBase" id="RU365029"/>
    </source>
</evidence>
<keyword evidence="4 15" id="KW-0808">Transferase</keyword>
<dbReference type="InterPro" id="IPR042087">
    <property type="entry name" value="DNA_pol_B_thumb"/>
</dbReference>
<dbReference type="eggNOG" id="KOG1798">
    <property type="taxonomic scope" value="Eukaryota"/>
</dbReference>
<evidence type="ECO:0000256" key="1">
    <source>
        <dbReference type="ARBA" id="ARBA00004123"/>
    </source>
</evidence>
<dbReference type="Proteomes" id="UP000030693">
    <property type="component" value="Unassembled WGS sequence"/>
</dbReference>
<feature type="region of interest" description="Disordered" evidence="16">
    <location>
        <begin position="1"/>
        <end position="46"/>
    </location>
</feature>
<dbReference type="EMBL" id="KB932209">
    <property type="protein sequence ID" value="KCV68263.1"/>
    <property type="molecule type" value="Genomic_DNA"/>
</dbReference>
<dbReference type="InterPro" id="IPR029703">
    <property type="entry name" value="POL2"/>
</dbReference>
<protein>
    <recommendedName>
        <fullName evidence="15">DNA polymerase epsilon catalytic subunit</fullName>
        <ecNumber evidence="15">2.7.7.7</ecNumber>
    </recommendedName>
</protein>
<evidence type="ECO:0000256" key="5">
    <source>
        <dbReference type="ARBA" id="ARBA00022695"/>
    </source>
</evidence>
<comment type="similarity">
    <text evidence="2 15">Belongs to the DNA polymerase type-B family.</text>
</comment>
<keyword evidence="13 15" id="KW-0238">DNA-binding</keyword>
<keyword evidence="7 15" id="KW-0479">Metal-binding</keyword>
<keyword evidence="3 15" id="KW-0004">4Fe-4S</keyword>
<dbReference type="Pfam" id="PF03104">
    <property type="entry name" value="DNA_pol_B_exo1"/>
    <property type="match status" value="1"/>
</dbReference>
<evidence type="ECO:0000256" key="6">
    <source>
        <dbReference type="ARBA" id="ARBA00022705"/>
    </source>
</evidence>
<dbReference type="GO" id="GO:0003887">
    <property type="term" value="F:DNA-directed DNA polymerase activity"/>
    <property type="evidence" value="ECO:0007669"/>
    <property type="project" value="UniProtKB-KW"/>
</dbReference>
<dbReference type="SMART" id="SM00486">
    <property type="entry name" value="POLBc"/>
    <property type="match status" value="1"/>
</dbReference>
<dbReference type="PANTHER" id="PTHR10670">
    <property type="entry name" value="DNA POLYMERASE EPSILON CATALYTIC SUBUNIT A"/>
    <property type="match status" value="1"/>
</dbReference>
<dbReference type="GO" id="GO:0006287">
    <property type="term" value="P:base-excision repair, gap-filling"/>
    <property type="evidence" value="ECO:0007669"/>
    <property type="project" value="TreeGrafter"/>
</dbReference>
<gene>
    <name evidence="19" type="ORF">H696_05185</name>
</gene>
<feature type="compositionally biased region" description="Gly residues" evidence="16">
    <location>
        <begin position="7"/>
        <end position="28"/>
    </location>
</feature>
<dbReference type="RefSeq" id="XP_009497317.1">
    <property type="nucleotide sequence ID" value="XM_009499042.1"/>
</dbReference>
<dbReference type="Pfam" id="PF22634">
    <property type="entry name" value="POL2_thumb"/>
    <property type="match status" value="1"/>
</dbReference>
<evidence type="ECO:0000256" key="2">
    <source>
        <dbReference type="ARBA" id="ARBA00005755"/>
    </source>
</evidence>
<dbReference type="GO" id="GO:0006272">
    <property type="term" value="P:leading strand elongation"/>
    <property type="evidence" value="ECO:0007669"/>
    <property type="project" value="TreeGrafter"/>
</dbReference>
<evidence type="ECO:0000256" key="12">
    <source>
        <dbReference type="ARBA" id="ARBA00023014"/>
    </source>
</evidence>
<proteinExistence type="inferred from homology"/>
<evidence type="ECO:0000259" key="18">
    <source>
        <dbReference type="Pfam" id="PF22634"/>
    </source>
</evidence>
<dbReference type="OMA" id="EREECSI"/>
<keyword evidence="12 15" id="KW-0411">Iron-sulfur</keyword>
<comment type="catalytic activity">
    <reaction evidence="15">
        <text>DNA(n) + a 2'-deoxyribonucleoside 5'-triphosphate = DNA(n+1) + diphosphate</text>
        <dbReference type="Rhea" id="RHEA:22508"/>
        <dbReference type="Rhea" id="RHEA-COMP:17339"/>
        <dbReference type="Rhea" id="RHEA-COMP:17340"/>
        <dbReference type="ChEBI" id="CHEBI:33019"/>
        <dbReference type="ChEBI" id="CHEBI:61560"/>
        <dbReference type="ChEBI" id="CHEBI:173112"/>
        <dbReference type="EC" id="2.7.7.7"/>
    </reaction>
</comment>
<dbReference type="CDD" id="cd05535">
    <property type="entry name" value="POLBc_epsilon"/>
    <property type="match status" value="1"/>
</dbReference>
<dbReference type="GO" id="GO:0008310">
    <property type="term" value="F:single-stranded DNA 3'-5' DNA exonuclease activity"/>
    <property type="evidence" value="ECO:0007669"/>
    <property type="project" value="TreeGrafter"/>
</dbReference>
<dbReference type="InterPro" id="IPR006172">
    <property type="entry name" value="DNA-dir_DNA_pol_B"/>
</dbReference>
<keyword evidence="14 15" id="KW-0539">Nucleus</keyword>
<dbReference type="EC" id="2.7.7.7" evidence="15"/>
<sequence length="1492" mass="167581">MSRGRFGQQGGRGGGSGGAQSFGGGGRSFAGQRGPRGAFEDDAPADGDQRFDLFESRFAEIEKSDAIDAKFGYVRLEDTDEPELGWLLNMHETTVRDPDWPSGRSAVDFYFLKHDGSRFKATLTMDPYFYLRVASGMEVEVEQFLLKKFENVFTRIVHVYKEDLSQPNHLTGIKVRYLQLFFRNTTDATRVRRWAAPLVARNAERRRDASAGGHSLLAAGAGSAAAEALGAASASASASGALDLGAPLPFTDSRAQVTSTRAGLEKTGGRPAAGAVASLYETVANVQAAIIDIREYDIPYYLRAAIDLDIRVGFWYSVSIRQGAVSLHRNVDLVERADAIVLAFDIECTKQPLKFPDARTDGIMMISYMIDKQGYLITNREVVSADIDDFEYTPVPEYEGPFIIFNEPDEEALLRRFLEHIQEVRPSIIASFNGDFFDWPFLEARLEAFGINMFEEIGFAQTSAGGEYFSRHCAHMDAFRWVQRDSYLPAGSHGLKAVTTALLGYNPVELDPEQMTPFAVERPHELATYSVSDAVATFYLYMKYVHPFIFSLCNIIPLCADEVLRKGSGTLCETLLMAQSFKLGIIMPNKQVDELGRTFNGHLLETETYVGGHVEAIESGVFRSDIPMEFDMDATAFQELIDGMDETLAFGLQGEGASLDEVTNLEEVKAELTRALSELRDAPRREILPLIYHLDVAAMYPNIILTNRLQPPALIDETTCASCDFNVPGSGCQREMEWQWRGEYFPANKGETELIRAQMETETFPSKFPDMPPQPFTSLPAREQAALLSARLGDYSRKVYKRTHITRVETRKSIVCQRENSFYVDTVRAFRDRRYDYKVLHKKWGNIRREALASRDMARIEESEKMVVIYDSLQLAHKVILNSFYGYVMRKAARWYSMEMAGIVCHTGANIIRMAHKLVDRIGRPLELDTDGIWCVLPAGFPENVSLKLKSGKSVRLSFPCSLLNHMVNKEFTNHQYQTLVDPERLVYATSSENSIFFEIDGPYRAMILPSSTEKDKKLKKRYAVFHPSGKLAELKGFEIKRRGELQLIKTFQSQLFERFLGGRTLAECYEYVAVVANNWLDVLYSKARDMEDSEVIDLLSENRSMSRTLEDYGNQKSTSISTARRLAEFLGDQMVKDKGLSCQFIISTKPLGTPVTERAVPVAIFSAEEHVKRHYLRKWLKDPSLNNFDIRSLLDWEYYIERFGAAIQKLITIPAAYQNVANPVPRVRHPDWLQKQLAEKHGCDAGFRQRRITDMFTKGEPGAAIPDIEDLGTGGLAPGRMIKRKRMPAGSDGQGNDEGPEAGSASEAGPDTVPIIAPQADALVDYRAWLVQAKEVWRHRRRNPPAAGPEASDPGASIVMAPSMKPSYFRRQADALRTRTWEILQICETPTPGEFNVFAFVGETMNVIKVNVPRIFYVNSLVDDPSTSAKRVQRTLPHGAPTHFLHEYRLPEADFIENRHVCAHPPVGGLADAPLPSGLLGRWEFIHLARH</sequence>
<organism evidence="19">
    <name type="scientific">Fonticula alba</name>
    <name type="common">Slime mold</name>
    <dbReference type="NCBI Taxonomy" id="691883"/>
    <lineage>
        <taxon>Eukaryota</taxon>
        <taxon>Rotosphaerida</taxon>
        <taxon>Fonticulaceae</taxon>
        <taxon>Fonticula</taxon>
    </lineage>
</organism>
<comment type="function">
    <text evidence="15">DNA polymerase II participates in chromosomal DNA replication.</text>
</comment>
<dbReference type="InterPro" id="IPR012337">
    <property type="entry name" value="RNaseH-like_sf"/>
</dbReference>
<dbReference type="GO" id="GO:0051539">
    <property type="term" value="F:4 iron, 4 sulfur cluster binding"/>
    <property type="evidence" value="ECO:0007669"/>
    <property type="project" value="UniProtKB-KW"/>
</dbReference>
<evidence type="ECO:0000313" key="19">
    <source>
        <dbReference type="EMBL" id="KCV68263.1"/>
    </source>
</evidence>
<reference evidence="19" key="1">
    <citation type="submission" date="2013-04" db="EMBL/GenBank/DDBJ databases">
        <title>The Genome Sequence of Fonticula alba ATCC 38817.</title>
        <authorList>
            <consortium name="The Broad Institute Genomics Platform"/>
            <person name="Russ C."/>
            <person name="Cuomo C."/>
            <person name="Burger G."/>
            <person name="Gray M.W."/>
            <person name="Holland P.W.H."/>
            <person name="King N."/>
            <person name="Lang F.B.F."/>
            <person name="Roger A.J."/>
            <person name="Ruiz-Trillo I."/>
            <person name="Brown M."/>
            <person name="Walker B."/>
            <person name="Young S."/>
            <person name="Zeng Q."/>
            <person name="Gargeya S."/>
            <person name="Fitzgerald M."/>
            <person name="Haas B."/>
            <person name="Abouelleil A."/>
            <person name="Allen A.W."/>
            <person name="Alvarado L."/>
            <person name="Arachchi H.M."/>
            <person name="Berlin A.M."/>
            <person name="Chapman S.B."/>
            <person name="Gainer-Dewar J."/>
            <person name="Goldberg J."/>
            <person name="Griggs A."/>
            <person name="Gujja S."/>
            <person name="Hansen M."/>
            <person name="Howarth C."/>
            <person name="Imamovic A."/>
            <person name="Ireland A."/>
            <person name="Larimer J."/>
            <person name="McCowan C."/>
            <person name="Murphy C."/>
            <person name="Pearson M."/>
            <person name="Poon T.W."/>
            <person name="Priest M."/>
            <person name="Roberts A."/>
            <person name="Saif S."/>
            <person name="Shea T."/>
            <person name="Sisk P."/>
            <person name="Sykes S."/>
            <person name="Wortman J."/>
            <person name="Nusbaum C."/>
            <person name="Birren B."/>
        </authorList>
    </citation>
    <scope>NUCLEOTIDE SEQUENCE [LARGE SCALE GENOMIC DNA]</scope>
    <source>
        <strain evidence="19">ATCC 38817</strain>
    </source>
</reference>
<evidence type="ECO:0000256" key="8">
    <source>
        <dbReference type="ARBA" id="ARBA00022771"/>
    </source>
</evidence>
<keyword evidence="10 15" id="KW-0239">DNA-directed DNA polymerase</keyword>
<dbReference type="GO" id="GO:0045004">
    <property type="term" value="P:DNA replication proofreading"/>
    <property type="evidence" value="ECO:0007669"/>
    <property type="project" value="TreeGrafter"/>
</dbReference>
<dbReference type="GO" id="GO:0008622">
    <property type="term" value="C:epsilon DNA polymerase complex"/>
    <property type="evidence" value="ECO:0007669"/>
    <property type="project" value="InterPro"/>
</dbReference>
<keyword evidence="8 15" id="KW-0863">Zinc-finger</keyword>
<dbReference type="InterPro" id="IPR006133">
    <property type="entry name" value="DNA-dir_DNA_pol_B_exonuc"/>
</dbReference>
<evidence type="ECO:0000313" key="20">
    <source>
        <dbReference type="Proteomes" id="UP000030693"/>
    </source>
</evidence>